<gene>
    <name evidence="1" type="ORF">JAAARDRAFT_200863</name>
</gene>
<keyword evidence="2" id="KW-1185">Reference proteome</keyword>
<evidence type="ECO:0000313" key="1">
    <source>
        <dbReference type="EMBL" id="KDQ49426.1"/>
    </source>
</evidence>
<reference evidence="2" key="1">
    <citation type="journal article" date="2014" name="Proc. Natl. Acad. Sci. U.S.A.">
        <title>Extensive sampling of basidiomycete genomes demonstrates inadequacy of the white-rot/brown-rot paradigm for wood decay fungi.</title>
        <authorList>
            <person name="Riley R."/>
            <person name="Salamov A.A."/>
            <person name="Brown D.W."/>
            <person name="Nagy L.G."/>
            <person name="Floudas D."/>
            <person name="Held B.W."/>
            <person name="Levasseur A."/>
            <person name="Lombard V."/>
            <person name="Morin E."/>
            <person name="Otillar R."/>
            <person name="Lindquist E.A."/>
            <person name="Sun H."/>
            <person name="LaButti K.M."/>
            <person name="Schmutz J."/>
            <person name="Jabbour D."/>
            <person name="Luo H."/>
            <person name="Baker S.E."/>
            <person name="Pisabarro A.G."/>
            <person name="Walton J.D."/>
            <person name="Blanchette R.A."/>
            <person name="Henrissat B."/>
            <person name="Martin F."/>
            <person name="Cullen D."/>
            <person name="Hibbett D.S."/>
            <person name="Grigoriev I.V."/>
        </authorList>
    </citation>
    <scope>NUCLEOTIDE SEQUENCE [LARGE SCALE GENOMIC DNA]</scope>
    <source>
        <strain evidence="2">MUCL 33604</strain>
    </source>
</reference>
<accession>A0A067PG60</accession>
<organism evidence="1 2">
    <name type="scientific">Jaapia argillacea MUCL 33604</name>
    <dbReference type="NCBI Taxonomy" id="933084"/>
    <lineage>
        <taxon>Eukaryota</taxon>
        <taxon>Fungi</taxon>
        <taxon>Dikarya</taxon>
        <taxon>Basidiomycota</taxon>
        <taxon>Agaricomycotina</taxon>
        <taxon>Agaricomycetes</taxon>
        <taxon>Agaricomycetidae</taxon>
        <taxon>Jaapiales</taxon>
        <taxon>Jaapiaceae</taxon>
        <taxon>Jaapia</taxon>
    </lineage>
</organism>
<dbReference type="EMBL" id="KL197785">
    <property type="protein sequence ID" value="KDQ49426.1"/>
    <property type="molecule type" value="Genomic_DNA"/>
</dbReference>
<name>A0A067PG60_9AGAM</name>
<proteinExistence type="predicted"/>
<protein>
    <submittedName>
        <fullName evidence="1">Uncharacterized protein</fullName>
    </submittedName>
</protein>
<dbReference type="Proteomes" id="UP000027265">
    <property type="component" value="Unassembled WGS sequence"/>
</dbReference>
<dbReference type="HOGENOM" id="CLU_2386484_0_0_1"/>
<dbReference type="InParanoid" id="A0A067PG60"/>
<dbReference type="AlphaFoldDB" id="A0A067PG60"/>
<sequence length="94" mass="10077">MVAKKTVCNAWKGIESQGDRVPGVTEFLNLNSLKPVAVKVIPNVSTHCISIAQTYPSVPKFVDLDSHSQSSASVPVTPTPTLLPLTPDTVLETY</sequence>
<evidence type="ECO:0000313" key="2">
    <source>
        <dbReference type="Proteomes" id="UP000027265"/>
    </source>
</evidence>